<feature type="transmembrane region" description="Helical" evidence="7">
    <location>
        <begin position="97"/>
        <end position="116"/>
    </location>
</feature>
<accession>A0A6J7U4C6</accession>
<evidence type="ECO:0000256" key="7">
    <source>
        <dbReference type="SAM" id="Phobius"/>
    </source>
</evidence>
<evidence type="ECO:0000256" key="4">
    <source>
        <dbReference type="ARBA" id="ARBA00022692"/>
    </source>
</evidence>
<evidence type="ECO:0000259" key="8">
    <source>
        <dbReference type="PROSITE" id="PS50850"/>
    </source>
</evidence>
<reference evidence="9" key="1">
    <citation type="submission" date="2020-05" db="EMBL/GenBank/DDBJ databases">
        <authorList>
            <person name="Chiriac C."/>
            <person name="Salcher M."/>
            <person name="Ghai R."/>
            <person name="Kavagutti S V."/>
        </authorList>
    </citation>
    <scope>NUCLEOTIDE SEQUENCE</scope>
</reference>
<evidence type="ECO:0000256" key="2">
    <source>
        <dbReference type="ARBA" id="ARBA00022448"/>
    </source>
</evidence>
<name>A0A6J7U4C6_9ZZZZ</name>
<feature type="transmembrane region" description="Helical" evidence="7">
    <location>
        <begin position="393"/>
        <end position="410"/>
    </location>
</feature>
<evidence type="ECO:0000256" key="1">
    <source>
        <dbReference type="ARBA" id="ARBA00004651"/>
    </source>
</evidence>
<protein>
    <submittedName>
        <fullName evidence="9">Unannotated protein</fullName>
    </submittedName>
</protein>
<gene>
    <name evidence="9" type="ORF">UFOPK4345_00291</name>
</gene>
<keyword evidence="3" id="KW-1003">Cell membrane</keyword>
<dbReference type="PROSITE" id="PS50850">
    <property type="entry name" value="MFS"/>
    <property type="match status" value="1"/>
</dbReference>
<feature type="transmembrane region" description="Helical" evidence="7">
    <location>
        <begin position="237"/>
        <end position="258"/>
    </location>
</feature>
<dbReference type="Pfam" id="PF05977">
    <property type="entry name" value="MFS_3"/>
    <property type="match status" value="1"/>
</dbReference>
<evidence type="ECO:0000256" key="5">
    <source>
        <dbReference type="ARBA" id="ARBA00022989"/>
    </source>
</evidence>
<organism evidence="9">
    <name type="scientific">freshwater metagenome</name>
    <dbReference type="NCBI Taxonomy" id="449393"/>
    <lineage>
        <taxon>unclassified sequences</taxon>
        <taxon>metagenomes</taxon>
        <taxon>ecological metagenomes</taxon>
    </lineage>
</organism>
<dbReference type="Gene3D" id="1.20.1250.20">
    <property type="entry name" value="MFS general substrate transporter like domains"/>
    <property type="match status" value="1"/>
</dbReference>
<feature type="transmembrane region" description="Helical" evidence="7">
    <location>
        <begin position="156"/>
        <end position="180"/>
    </location>
</feature>
<evidence type="ECO:0000313" key="9">
    <source>
        <dbReference type="EMBL" id="CAB5060723.1"/>
    </source>
</evidence>
<feature type="transmembrane region" description="Helical" evidence="7">
    <location>
        <begin position="64"/>
        <end position="85"/>
    </location>
</feature>
<feature type="transmembrane region" description="Helical" evidence="7">
    <location>
        <begin position="278"/>
        <end position="299"/>
    </location>
</feature>
<dbReference type="EMBL" id="CAFBQV010000028">
    <property type="protein sequence ID" value="CAB5060723.1"/>
    <property type="molecule type" value="Genomic_DNA"/>
</dbReference>
<dbReference type="InterPro" id="IPR020846">
    <property type="entry name" value="MFS_dom"/>
</dbReference>
<feature type="transmembrane region" description="Helical" evidence="7">
    <location>
        <begin position="330"/>
        <end position="352"/>
    </location>
</feature>
<feature type="domain" description="Major facilitator superfamily (MFS) profile" evidence="8">
    <location>
        <begin position="31"/>
        <end position="425"/>
    </location>
</feature>
<dbReference type="CDD" id="cd06173">
    <property type="entry name" value="MFS_MefA_like"/>
    <property type="match status" value="1"/>
</dbReference>
<dbReference type="GO" id="GO:0005886">
    <property type="term" value="C:plasma membrane"/>
    <property type="evidence" value="ECO:0007669"/>
    <property type="project" value="UniProtKB-SubCell"/>
</dbReference>
<feature type="transmembrane region" description="Helical" evidence="7">
    <location>
        <begin position="35"/>
        <end position="58"/>
    </location>
</feature>
<comment type="subcellular location">
    <subcellularLocation>
        <location evidence="1">Cell membrane</location>
        <topology evidence="1">Multi-pass membrane protein</topology>
    </subcellularLocation>
</comment>
<proteinExistence type="predicted"/>
<dbReference type="PANTHER" id="PTHR23513:SF11">
    <property type="entry name" value="STAPHYLOFERRIN A TRANSPORTER"/>
    <property type="match status" value="1"/>
</dbReference>
<feature type="transmembrane region" description="Helical" evidence="7">
    <location>
        <begin position="364"/>
        <end position="387"/>
    </location>
</feature>
<keyword evidence="4 7" id="KW-0812">Transmembrane</keyword>
<feature type="transmembrane region" description="Helical" evidence="7">
    <location>
        <begin position="192"/>
        <end position="216"/>
    </location>
</feature>
<sequence>MTDTTDSSTPVSRRLNPHKVGSARAAFHVRDFRRIWFGSFASNIGTWIQNVVLPVYVYARTGRASFVALLIFAQLGPILLLSIPGGVIADRVDRKKFLISMQAVQLICSLLLALFAANNSPIWMLFLAQLGVGVGNALNIPAWSAMLTSLVPPSDIAGAISLNSTVINGARVVGPIIVALLSQWNVTSSEFFAINAVTYLFVIFALLSVKVPAIAFDTTAGWRRFTFAFKIARERVVISRLILTLATFSLLSLPYVGLFPAIAQLNFGIESQSATYNWLYATWGLGACIGGLSVSTLFVDIDNRKLIRMGFASFAVSMMGFALAPNVELAFLTVFFLGAAYFFTTTAMQTVFASGLTPAIRARVMSLWFMAFGGTVPIGNLIFGPLVDRYGSQWLLVLGSLWAVVLWWWCDIERLERNDSNPLVL</sequence>
<dbReference type="AlphaFoldDB" id="A0A6J7U4C6"/>
<evidence type="ECO:0000256" key="3">
    <source>
        <dbReference type="ARBA" id="ARBA00022475"/>
    </source>
</evidence>
<keyword evidence="2" id="KW-0813">Transport</keyword>
<dbReference type="PANTHER" id="PTHR23513">
    <property type="entry name" value="INTEGRAL MEMBRANE EFFLUX PROTEIN-RELATED"/>
    <property type="match status" value="1"/>
</dbReference>
<evidence type="ECO:0000256" key="6">
    <source>
        <dbReference type="ARBA" id="ARBA00023136"/>
    </source>
</evidence>
<dbReference type="SUPFAM" id="SSF103473">
    <property type="entry name" value="MFS general substrate transporter"/>
    <property type="match status" value="1"/>
</dbReference>
<dbReference type="GO" id="GO:0022857">
    <property type="term" value="F:transmembrane transporter activity"/>
    <property type="evidence" value="ECO:0007669"/>
    <property type="project" value="InterPro"/>
</dbReference>
<dbReference type="InterPro" id="IPR010290">
    <property type="entry name" value="TM_effector"/>
</dbReference>
<keyword evidence="5 7" id="KW-1133">Transmembrane helix</keyword>
<keyword evidence="6 7" id="KW-0472">Membrane</keyword>
<feature type="transmembrane region" description="Helical" evidence="7">
    <location>
        <begin position="122"/>
        <end position="144"/>
    </location>
</feature>
<dbReference type="InterPro" id="IPR036259">
    <property type="entry name" value="MFS_trans_sf"/>
</dbReference>